<dbReference type="InterPro" id="IPR042099">
    <property type="entry name" value="ANL_N_sf"/>
</dbReference>
<evidence type="ECO:0000256" key="4">
    <source>
        <dbReference type="ARBA" id="ARBA00023098"/>
    </source>
</evidence>
<keyword evidence="3" id="KW-0276">Fatty acid metabolism</keyword>
<evidence type="ECO:0000256" key="1">
    <source>
        <dbReference type="ARBA" id="ARBA00006432"/>
    </source>
</evidence>
<proteinExistence type="inferred from homology"/>
<dbReference type="Pfam" id="PF00501">
    <property type="entry name" value="AMP-binding"/>
    <property type="match status" value="1"/>
</dbReference>
<dbReference type="EMBL" id="JBBJCI010000038">
    <property type="protein sequence ID" value="KAK7250165.1"/>
    <property type="molecule type" value="Genomic_DNA"/>
</dbReference>
<organism evidence="7 8">
    <name type="scientific">Aureococcus anophagefferens</name>
    <name type="common">Harmful bloom alga</name>
    <dbReference type="NCBI Taxonomy" id="44056"/>
    <lineage>
        <taxon>Eukaryota</taxon>
        <taxon>Sar</taxon>
        <taxon>Stramenopiles</taxon>
        <taxon>Ochrophyta</taxon>
        <taxon>Pelagophyceae</taxon>
        <taxon>Pelagomonadales</taxon>
        <taxon>Pelagomonadaceae</taxon>
        <taxon>Aureococcus</taxon>
    </lineage>
</organism>
<evidence type="ECO:0000259" key="6">
    <source>
        <dbReference type="Pfam" id="PF13193"/>
    </source>
</evidence>
<reference evidence="7 8" key="1">
    <citation type="submission" date="2024-03" db="EMBL/GenBank/DDBJ databases">
        <title>Aureococcus anophagefferens CCMP1851 and Kratosvirus quantuckense: Draft genome of a second virus-susceptible host strain in the model system.</title>
        <authorList>
            <person name="Chase E."/>
            <person name="Truchon A.R."/>
            <person name="Schepens W."/>
            <person name="Wilhelm S.W."/>
        </authorList>
    </citation>
    <scope>NUCLEOTIDE SEQUENCE [LARGE SCALE GENOMIC DNA]</scope>
    <source>
        <strain evidence="7 8">CCMP1851</strain>
    </source>
</reference>
<evidence type="ECO:0000256" key="2">
    <source>
        <dbReference type="ARBA" id="ARBA00022598"/>
    </source>
</evidence>
<evidence type="ECO:0000313" key="7">
    <source>
        <dbReference type="EMBL" id="KAK7250165.1"/>
    </source>
</evidence>
<evidence type="ECO:0000259" key="5">
    <source>
        <dbReference type="Pfam" id="PF00501"/>
    </source>
</evidence>
<evidence type="ECO:0000313" key="8">
    <source>
        <dbReference type="Proteomes" id="UP001363151"/>
    </source>
</evidence>
<dbReference type="Gene3D" id="3.30.300.30">
    <property type="match status" value="1"/>
</dbReference>
<dbReference type="InterPro" id="IPR045851">
    <property type="entry name" value="AMP-bd_C_sf"/>
</dbReference>
<evidence type="ECO:0000256" key="3">
    <source>
        <dbReference type="ARBA" id="ARBA00022832"/>
    </source>
</evidence>
<feature type="domain" description="AMP-dependent synthetase/ligase" evidence="5">
    <location>
        <begin position="39"/>
        <end position="421"/>
    </location>
</feature>
<dbReference type="PROSITE" id="PS00455">
    <property type="entry name" value="AMP_BINDING"/>
    <property type="match status" value="1"/>
</dbReference>
<dbReference type="InterPro" id="IPR020845">
    <property type="entry name" value="AMP-binding_CS"/>
</dbReference>
<gene>
    <name evidence="7" type="ORF">SO694_00006561</name>
</gene>
<dbReference type="InterPro" id="IPR025110">
    <property type="entry name" value="AMP-bd_C"/>
</dbReference>
<dbReference type="Proteomes" id="UP001363151">
    <property type="component" value="Unassembled WGS sequence"/>
</dbReference>
<name>A0ABR1GAE8_AURAN</name>
<dbReference type="PANTHER" id="PTHR43859">
    <property type="entry name" value="ACYL-ACTIVATING ENZYME"/>
    <property type="match status" value="1"/>
</dbReference>
<comment type="similarity">
    <text evidence="1">Belongs to the ATP-dependent AMP-binding enzyme family.</text>
</comment>
<keyword evidence="2 7" id="KW-0436">Ligase</keyword>
<feature type="domain" description="AMP-binding enzyme C-terminal" evidence="6">
    <location>
        <begin position="488"/>
        <end position="550"/>
    </location>
</feature>
<dbReference type="PANTHER" id="PTHR43859:SF4">
    <property type="entry name" value="BUTANOATE--COA LIGASE AAE1-RELATED"/>
    <property type="match status" value="1"/>
</dbReference>
<dbReference type="InterPro" id="IPR000873">
    <property type="entry name" value="AMP-dep_synth/lig_dom"/>
</dbReference>
<accession>A0ABR1GAE8</accession>
<keyword evidence="4" id="KW-0443">Lipid metabolism</keyword>
<dbReference type="GO" id="GO:0016874">
    <property type="term" value="F:ligase activity"/>
    <property type="evidence" value="ECO:0007669"/>
    <property type="project" value="UniProtKB-KW"/>
</dbReference>
<keyword evidence="8" id="KW-1185">Reference proteome</keyword>
<dbReference type="Gene3D" id="3.40.50.12780">
    <property type="entry name" value="N-terminal domain of ligase-like"/>
    <property type="match status" value="1"/>
</dbReference>
<sequence>MPLARRRLHGLMQDDKPLLIQNIIDHAARVHGTREITSRWCSDDAATARTTYGEARLRAGALAAALTKDLGCARGDRVASLCFNHGAHFDAYFGVPGAGLVLHTVNPRLYEHQLAYIFTHAAPTAILVDGGFADLLARVLALCGADYAPRAVVVVPDGRPGDDRATRTAEASARGWLEYDALLERRLGEDVAWADDLDETAASGLCYTSGTTGDPKGCLFSHRSTMLHTLFSLTAPSMGLRKADAALPFVPMFHVNAWGLPWAAALAGSKLCLLAGPLDGAVAGSYAADEGVTFAAGVPTVFMALADGLEARRDAALFSADGRVVVGGAATPPALAERYEARGCHVVRSWGMTELSPVGVMGPHRDDGIGRADADAPVAAGFELFGVELRVVDDGGAALPRDGSSQGELEVRGPATIRRYYGAAEDACDADGWFKTGDVATISSTGALAIRDRAKDVVKSGGEWISSAELEGLAHAHDAIDSSDGPGAAVIAAPHDAYGERPVLVARLKPGATATKQELLDFYVGKVAKWWIPDDVIFFDGPLPLTGTGKISKLELRKLLLDDYVLPAK</sequence>
<protein>
    <submittedName>
        <fullName evidence="7">AMP-binding ligase</fullName>
    </submittedName>
</protein>
<comment type="caution">
    <text evidence="7">The sequence shown here is derived from an EMBL/GenBank/DDBJ whole genome shotgun (WGS) entry which is preliminary data.</text>
</comment>
<dbReference type="Pfam" id="PF13193">
    <property type="entry name" value="AMP-binding_C"/>
    <property type="match status" value="1"/>
</dbReference>
<dbReference type="SUPFAM" id="SSF56801">
    <property type="entry name" value="Acetyl-CoA synthetase-like"/>
    <property type="match status" value="1"/>
</dbReference>